<protein>
    <recommendedName>
        <fullName evidence="3">RNA helicase</fullName>
        <ecNumber evidence="3">3.6.4.13</ecNumber>
    </recommendedName>
</protein>
<evidence type="ECO:0000256" key="14">
    <source>
        <dbReference type="SAM" id="MobiDB-lite"/>
    </source>
</evidence>
<gene>
    <name evidence="18" type="ORF">CCMP2556_LOCUS35040</name>
</gene>
<dbReference type="InterPro" id="IPR001650">
    <property type="entry name" value="Helicase_C-like"/>
</dbReference>
<evidence type="ECO:0000256" key="9">
    <source>
        <dbReference type="ARBA" id="ARBA00022840"/>
    </source>
</evidence>
<dbReference type="Pfam" id="PF00270">
    <property type="entry name" value="DEAD"/>
    <property type="match status" value="1"/>
</dbReference>
<feature type="domain" description="Helicase ATP-binding" evidence="15">
    <location>
        <begin position="120"/>
        <end position="322"/>
    </location>
</feature>
<dbReference type="PROSITE" id="PS51194">
    <property type="entry name" value="HELICASE_CTER"/>
    <property type="match status" value="1"/>
</dbReference>
<comment type="subcellular location">
    <subcellularLocation>
        <location evidence="1">Nucleus</location>
        <location evidence="1">Nucleolus</location>
    </subcellularLocation>
</comment>
<comment type="similarity">
    <text evidence="2">Belongs to the DEAD box helicase family. DDX5/DBP2 subfamily.</text>
</comment>
<feature type="compositionally biased region" description="Basic residues" evidence="14">
    <location>
        <begin position="560"/>
        <end position="570"/>
    </location>
</feature>
<comment type="function">
    <text evidence="11">ATP-dependent RNA helicase required for 60S ribosomal subunit synthesis. Involved in efficient pre-rRNA processing, predominantly at site A3, which is necessary for the normal formation of 25S and 5.8S rRNAs.</text>
</comment>
<feature type="domain" description="DEAD-box RNA helicase Q" evidence="17">
    <location>
        <begin position="89"/>
        <end position="117"/>
    </location>
</feature>
<dbReference type="InterPro" id="IPR014001">
    <property type="entry name" value="Helicase_ATP-bd"/>
</dbReference>
<comment type="caution">
    <text evidence="18">The sequence shown here is derived from an EMBL/GenBank/DDBJ whole genome shotgun (WGS) entry which is preliminary data.</text>
</comment>
<keyword evidence="19" id="KW-1185">Reference proteome</keyword>
<dbReference type="Gene3D" id="3.40.50.300">
    <property type="entry name" value="P-loop containing nucleotide triphosphate hydrolases"/>
    <property type="match status" value="2"/>
</dbReference>
<dbReference type="PROSITE" id="PS51195">
    <property type="entry name" value="Q_MOTIF"/>
    <property type="match status" value="1"/>
</dbReference>
<dbReference type="InterPro" id="IPR027417">
    <property type="entry name" value="P-loop_NTPase"/>
</dbReference>
<evidence type="ECO:0000259" key="15">
    <source>
        <dbReference type="PROSITE" id="PS51192"/>
    </source>
</evidence>
<reference evidence="18 19" key="1">
    <citation type="submission" date="2024-02" db="EMBL/GenBank/DDBJ databases">
        <authorList>
            <person name="Chen Y."/>
            <person name="Shah S."/>
            <person name="Dougan E. K."/>
            <person name="Thang M."/>
            <person name="Chan C."/>
        </authorList>
    </citation>
    <scope>NUCLEOTIDE SEQUENCE [LARGE SCALE GENOMIC DNA]</scope>
</reference>
<keyword evidence="7 13" id="KW-0378">Hydrolase</keyword>
<keyword evidence="5" id="KW-0698">rRNA processing</keyword>
<dbReference type="CDD" id="cd00268">
    <property type="entry name" value="DEADc"/>
    <property type="match status" value="1"/>
</dbReference>
<evidence type="ECO:0000313" key="19">
    <source>
        <dbReference type="Proteomes" id="UP001642484"/>
    </source>
</evidence>
<organism evidence="18 19">
    <name type="scientific">Durusdinium trenchii</name>
    <dbReference type="NCBI Taxonomy" id="1381693"/>
    <lineage>
        <taxon>Eukaryota</taxon>
        <taxon>Sar</taxon>
        <taxon>Alveolata</taxon>
        <taxon>Dinophyceae</taxon>
        <taxon>Suessiales</taxon>
        <taxon>Symbiodiniaceae</taxon>
        <taxon>Durusdinium</taxon>
    </lineage>
</organism>
<evidence type="ECO:0000256" key="4">
    <source>
        <dbReference type="ARBA" id="ARBA00022517"/>
    </source>
</evidence>
<keyword evidence="8 13" id="KW-0347">Helicase</keyword>
<dbReference type="InterPro" id="IPR044742">
    <property type="entry name" value="DEAD/DEAH_RhlB"/>
</dbReference>
<dbReference type="PROSITE" id="PS51192">
    <property type="entry name" value="HELICASE_ATP_BIND_1"/>
    <property type="match status" value="1"/>
</dbReference>
<evidence type="ECO:0000256" key="10">
    <source>
        <dbReference type="ARBA" id="ARBA00023242"/>
    </source>
</evidence>
<accession>A0ABP0P8K3</accession>
<name>A0ABP0P8K3_9DINO</name>
<dbReference type="Proteomes" id="UP001642484">
    <property type="component" value="Unassembled WGS sequence"/>
</dbReference>
<evidence type="ECO:0000256" key="7">
    <source>
        <dbReference type="ARBA" id="ARBA00022801"/>
    </source>
</evidence>
<dbReference type="InterPro" id="IPR000629">
    <property type="entry name" value="RNA-helicase_DEAD-box_CS"/>
</dbReference>
<evidence type="ECO:0000256" key="12">
    <source>
        <dbReference type="PROSITE-ProRule" id="PRU00552"/>
    </source>
</evidence>
<feature type="compositionally biased region" description="Basic residues" evidence="14">
    <location>
        <begin position="537"/>
        <end position="552"/>
    </location>
</feature>
<keyword evidence="4" id="KW-0690">Ribosome biogenesis</keyword>
<dbReference type="PANTHER" id="PTHR47958">
    <property type="entry name" value="ATP-DEPENDENT RNA HELICASE DBP3"/>
    <property type="match status" value="1"/>
</dbReference>
<feature type="domain" description="Helicase C-terminal" evidence="16">
    <location>
        <begin position="341"/>
        <end position="524"/>
    </location>
</feature>
<evidence type="ECO:0000256" key="8">
    <source>
        <dbReference type="ARBA" id="ARBA00022806"/>
    </source>
</evidence>
<evidence type="ECO:0000256" key="5">
    <source>
        <dbReference type="ARBA" id="ARBA00022552"/>
    </source>
</evidence>
<dbReference type="InterPro" id="IPR014014">
    <property type="entry name" value="RNA_helicase_DEAD_Q_motif"/>
</dbReference>
<proteinExistence type="inferred from homology"/>
<evidence type="ECO:0000256" key="11">
    <source>
        <dbReference type="ARBA" id="ARBA00037449"/>
    </source>
</evidence>
<dbReference type="Pfam" id="PF00271">
    <property type="entry name" value="Helicase_C"/>
    <property type="match status" value="1"/>
</dbReference>
<keyword evidence="9 13" id="KW-0067">ATP-binding</keyword>
<keyword evidence="6 13" id="KW-0547">Nucleotide-binding</keyword>
<evidence type="ECO:0000256" key="2">
    <source>
        <dbReference type="ARBA" id="ARBA00009334"/>
    </source>
</evidence>
<evidence type="ECO:0000259" key="16">
    <source>
        <dbReference type="PROSITE" id="PS51194"/>
    </source>
</evidence>
<feature type="region of interest" description="Disordered" evidence="14">
    <location>
        <begin position="1"/>
        <end position="67"/>
    </location>
</feature>
<feature type="region of interest" description="Disordered" evidence="14">
    <location>
        <begin position="522"/>
        <end position="579"/>
    </location>
</feature>
<evidence type="ECO:0000313" key="18">
    <source>
        <dbReference type="EMBL" id="CAK9071274.1"/>
    </source>
</evidence>
<evidence type="ECO:0000256" key="6">
    <source>
        <dbReference type="ARBA" id="ARBA00022741"/>
    </source>
</evidence>
<sequence length="579" mass="62096">MTNDATDGSVAVKPRKKRKLSKDVTKNKEFAGSNLPQEGAQKRRRLKTAAGPNAARSNRPESGEATAKAFRSQHAISVRGTCPAPAGSFQQARSCLGDDLVKGMEEQGYSAPTPIQAQAWPIAVRGHDLVAVAKTGSGKTCGYLLPALALIAKRGPTQSLQHKKGLDQRPPAQPSCLIMAPTRELVQQIGKEAKKFAGIVGARVLGIFGGVPKGPQVSALRAGIDMLVATPGRLRDFMTGDQSKAPVVLVDSVTFLVLDEADRMLDMGFEPEIRQIIAQCPAAGSAQETLSGEARQTLFFTATWPPDVQRSALHFTHHALRVEVGQSSGKGGGGGLATNTSIKQTVKLVKEEEKLMVLKQVIRSDLKPGETCMVFTGRKQTCDALEKELTWDPMRPEAPICAWCRALHGDKEQKDRHKALAAFRAITENPRKGQKGVLIATDVAARGLDIPGVALVVIFDYAESCTAQEAAETYIHRIGRTGRAGKEGRAITFFTPAKDVGAKKLVELLRAAGQAVSSQLERLSSAEADEVHEPRRSKAAPKGKGRGKGKAKSKSEMPKSRRGKKPKRTCVLRTGGVPI</sequence>
<dbReference type="SMART" id="SM00487">
    <property type="entry name" value="DEXDc"/>
    <property type="match status" value="1"/>
</dbReference>
<dbReference type="SUPFAM" id="SSF52540">
    <property type="entry name" value="P-loop containing nucleoside triphosphate hydrolases"/>
    <property type="match status" value="1"/>
</dbReference>
<dbReference type="InterPro" id="IPR011545">
    <property type="entry name" value="DEAD/DEAH_box_helicase_dom"/>
</dbReference>
<keyword evidence="10" id="KW-0539">Nucleus</keyword>
<evidence type="ECO:0000256" key="3">
    <source>
        <dbReference type="ARBA" id="ARBA00012552"/>
    </source>
</evidence>
<evidence type="ECO:0000256" key="1">
    <source>
        <dbReference type="ARBA" id="ARBA00004604"/>
    </source>
</evidence>
<evidence type="ECO:0000256" key="13">
    <source>
        <dbReference type="RuleBase" id="RU000492"/>
    </source>
</evidence>
<dbReference type="EMBL" id="CAXAMN010022596">
    <property type="protein sequence ID" value="CAK9071274.1"/>
    <property type="molecule type" value="Genomic_DNA"/>
</dbReference>
<dbReference type="CDD" id="cd18787">
    <property type="entry name" value="SF2_C_DEAD"/>
    <property type="match status" value="1"/>
</dbReference>
<evidence type="ECO:0000259" key="17">
    <source>
        <dbReference type="PROSITE" id="PS51195"/>
    </source>
</evidence>
<feature type="short sequence motif" description="Q motif" evidence="12">
    <location>
        <begin position="89"/>
        <end position="117"/>
    </location>
</feature>
<dbReference type="EC" id="3.6.4.13" evidence="3"/>
<dbReference type="PROSITE" id="PS00039">
    <property type="entry name" value="DEAD_ATP_HELICASE"/>
    <property type="match status" value="1"/>
</dbReference>
<dbReference type="SMART" id="SM00490">
    <property type="entry name" value="HELICc"/>
    <property type="match status" value="1"/>
</dbReference>